<dbReference type="Proteomes" id="UP000292402">
    <property type="component" value="Unassembled WGS sequence"/>
</dbReference>
<protein>
    <submittedName>
        <fullName evidence="1">Uncharacterized protein</fullName>
    </submittedName>
</protein>
<gene>
    <name evidence="1" type="ORF">AA0114_g8323</name>
</gene>
<name>A0A4Q4MC60_9PLEO</name>
<evidence type="ECO:0000313" key="1">
    <source>
        <dbReference type="EMBL" id="RYN46527.1"/>
    </source>
</evidence>
<dbReference type="EMBL" id="PDXA01000029">
    <property type="protein sequence ID" value="RYN46527.1"/>
    <property type="molecule type" value="Genomic_DNA"/>
</dbReference>
<reference evidence="2" key="1">
    <citation type="journal article" date="2019" name="bioRxiv">
        <title>Genomics, evolutionary history and diagnostics of the Alternaria alternata species group including apple and Asian pear pathotypes.</title>
        <authorList>
            <person name="Armitage A.D."/>
            <person name="Cockerton H.M."/>
            <person name="Sreenivasaprasad S."/>
            <person name="Woodhall J.W."/>
            <person name="Lane C.R."/>
            <person name="Harrison R.J."/>
            <person name="Clarkson J.P."/>
        </authorList>
    </citation>
    <scope>NUCLEOTIDE SEQUENCE [LARGE SCALE GENOMIC DNA]</scope>
    <source>
        <strain evidence="2">FERA 1082</strain>
    </source>
</reference>
<accession>A0A4Q4MC60</accession>
<sequence length="43" mass="4523">MNPSICLMAITGQLHAVKNLTTQLCVVLLPSASHMTTGIITVT</sequence>
<organism evidence="1 2">
    <name type="scientific">Alternaria tenuissima</name>
    <dbReference type="NCBI Taxonomy" id="119927"/>
    <lineage>
        <taxon>Eukaryota</taxon>
        <taxon>Fungi</taxon>
        <taxon>Dikarya</taxon>
        <taxon>Ascomycota</taxon>
        <taxon>Pezizomycotina</taxon>
        <taxon>Dothideomycetes</taxon>
        <taxon>Pleosporomycetidae</taxon>
        <taxon>Pleosporales</taxon>
        <taxon>Pleosporineae</taxon>
        <taxon>Pleosporaceae</taxon>
        <taxon>Alternaria</taxon>
        <taxon>Alternaria sect. Alternaria</taxon>
        <taxon>Alternaria alternata complex</taxon>
    </lineage>
</organism>
<dbReference type="AlphaFoldDB" id="A0A4Q4MC60"/>
<comment type="caution">
    <text evidence="1">The sequence shown here is derived from an EMBL/GenBank/DDBJ whole genome shotgun (WGS) entry which is preliminary data.</text>
</comment>
<proteinExistence type="predicted"/>
<evidence type="ECO:0000313" key="2">
    <source>
        <dbReference type="Proteomes" id="UP000292402"/>
    </source>
</evidence>